<evidence type="ECO:0000256" key="1">
    <source>
        <dbReference type="ARBA" id="ARBA00007074"/>
    </source>
</evidence>
<dbReference type="Proteomes" id="UP000199239">
    <property type="component" value="Unassembled WGS sequence"/>
</dbReference>
<proteinExistence type="inferred from homology"/>
<dbReference type="InterPro" id="IPR051794">
    <property type="entry name" value="PG_Endopeptidase_C40"/>
</dbReference>
<evidence type="ECO:0000256" key="3">
    <source>
        <dbReference type="ARBA" id="ARBA00022801"/>
    </source>
</evidence>
<keyword evidence="3 6" id="KW-0378">Hydrolase</keyword>
<evidence type="ECO:0000256" key="4">
    <source>
        <dbReference type="ARBA" id="ARBA00022807"/>
    </source>
</evidence>
<keyword evidence="7" id="KW-1185">Reference proteome</keyword>
<dbReference type="InterPro" id="IPR000064">
    <property type="entry name" value="NLP_P60_dom"/>
</dbReference>
<evidence type="ECO:0000259" key="5">
    <source>
        <dbReference type="PROSITE" id="PS51935"/>
    </source>
</evidence>
<dbReference type="PANTHER" id="PTHR47359">
    <property type="entry name" value="PEPTIDOGLYCAN DL-ENDOPEPTIDASE CWLO"/>
    <property type="match status" value="1"/>
</dbReference>
<sequence>MTDFRLTPDPSLVSQDEPGQIITPVTDLCRVPGGQRDRQAIYGDHLTVLAKMDGWSYVQLGKDGYCGYVSTRSIGAQVQPTHTVSAPATHAYLKPDFKSPDQISLSFGSQIRVLGYQDNFARTALGYIPMQHLNPVGTVASDLGNVAEQFLGTPYLWGGNSRWGIDCSGLVQAACLACRIACPGDSDHQLQQLGTHLPPGNDFKRGDFLCWKGHIALVLEPDLLIHANAHKMAVTLEPISAAIERIAKTDGAMTGHKRIASSKWP</sequence>
<dbReference type="Pfam" id="PF00877">
    <property type="entry name" value="NLPC_P60"/>
    <property type="match status" value="1"/>
</dbReference>
<dbReference type="STRING" id="394264.SAMN04488040_2277"/>
<dbReference type="PROSITE" id="PS51935">
    <property type="entry name" value="NLPC_P60"/>
    <property type="match status" value="1"/>
</dbReference>
<dbReference type="OrthoDB" id="9813368at2"/>
<dbReference type="EMBL" id="FPAJ01000003">
    <property type="protein sequence ID" value="SFS88873.1"/>
    <property type="molecule type" value="Genomic_DNA"/>
</dbReference>
<name>A0A1I6TI29_9RHOB</name>
<dbReference type="Gene3D" id="3.90.1720.10">
    <property type="entry name" value="endopeptidase domain like (from Nostoc punctiforme)"/>
    <property type="match status" value="1"/>
</dbReference>
<evidence type="ECO:0000313" key="7">
    <source>
        <dbReference type="Proteomes" id="UP000199239"/>
    </source>
</evidence>
<accession>A0A1I6TI29</accession>
<dbReference type="InterPro" id="IPR041382">
    <property type="entry name" value="SH3_16"/>
</dbReference>
<reference evidence="7" key="1">
    <citation type="submission" date="2016-10" db="EMBL/GenBank/DDBJ databases">
        <authorList>
            <person name="Varghese N."/>
            <person name="Submissions S."/>
        </authorList>
    </citation>
    <scope>NUCLEOTIDE SEQUENCE [LARGE SCALE GENOMIC DNA]</scope>
    <source>
        <strain evidence="7">DSM 23422</strain>
    </source>
</reference>
<gene>
    <name evidence="6" type="ORF">SAMN04488040_2277</name>
</gene>
<comment type="similarity">
    <text evidence="1">Belongs to the peptidase C40 family.</text>
</comment>
<dbReference type="SUPFAM" id="SSF54001">
    <property type="entry name" value="Cysteine proteinases"/>
    <property type="match status" value="1"/>
</dbReference>
<keyword evidence="4" id="KW-0788">Thiol protease</keyword>
<protein>
    <submittedName>
        <fullName evidence="6">Cell wall-associated hydrolase, NlpC family</fullName>
    </submittedName>
</protein>
<keyword evidence="2" id="KW-0645">Protease</keyword>
<dbReference type="GO" id="GO:0008234">
    <property type="term" value="F:cysteine-type peptidase activity"/>
    <property type="evidence" value="ECO:0007669"/>
    <property type="project" value="UniProtKB-KW"/>
</dbReference>
<dbReference type="AlphaFoldDB" id="A0A1I6TI29"/>
<dbReference type="GO" id="GO:0006508">
    <property type="term" value="P:proteolysis"/>
    <property type="evidence" value="ECO:0007669"/>
    <property type="project" value="UniProtKB-KW"/>
</dbReference>
<organism evidence="6 7">
    <name type="scientific">Sulfitobacter marinus</name>
    <dbReference type="NCBI Taxonomy" id="394264"/>
    <lineage>
        <taxon>Bacteria</taxon>
        <taxon>Pseudomonadati</taxon>
        <taxon>Pseudomonadota</taxon>
        <taxon>Alphaproteobacteria</taxon>
        <taxon>Rhodobacterales</taxon>
        <taxon>Roseobacteraceae</taxon>
        <taxon>Sulfitobacter</taxon>
    </lineage>
</organism>
<dbReference type="PANTHER" id="PTHR47359:SF3">
    <property type="entry name" value="NLP_P60 DOMAIN-CONTAINING PROTEIN-RELATED"/>
    <property type="match status" value="1"/>
</dbReference>
<dbReference type="InterPro" id="IPR038765">
    <property type="entry name" value="Papain-like_cys_pep_sf"/>
</dbReference>
<dbReference type="Pfam" id="PF18348">
    <property type="entry name" value="SH3_16"/>
    <property type="match status" value="1"/>
</dbReference>
<dbReference type="RefSeq" id="WP_093916470.1">
    <property type="nucleotide sequence ID" value="NZ_FPAJ01000003.1"/>
</dbReference>
<feature type="domain" description="NlpC/P60" evidence="5">
    <location>
        <begin position="137"/>
        <end position="260"/>
    </location>
</feature>
<evidence type="ECO:0000256" key="2">
    <source>
        <dbReference type="ARBA" id="ARBA00022670"/>
    </source>
</evidence>
<evidence type="ECO:0000313" key="6">
    <source>
        <dbReference type="EMBL" id="SFS88873.1"/>
    </source>
</evidence>